<proteinExistence type="predicted"/>
<reference evidence="1" key="1">
    <citation type="submission" date="2014-06" db="EMBL/GenBank/DDBJ databases">
        <authorList>
            <person name="Urmite Genomes Urmite Genomes"/>
        </authorList>
    </citation>
    <scope>NUCLEOTIDE SEQUENCE</scope>
</reference>
<evidence type="ECO:0000313" key="1">
    <source>
        <dbReference type="EMBL" id="CDZ85101.1"/>
    </source>
</evidence>
<name>A0A078LJ38_CITKO</name>
<protein>
    <recommendedName>
        <fullName evidence="2">Cell wall-binding protein</fullName>
    </recommendedName>
</protein>
<dbReference type="AlphaFoldDB" id="A0A078LJ38"/>
<organism evidence="1">
    <name type="scientific">Citrobacter koseri</name>
    <name type="common">Citrobacter diversus</name>
    <dbReference type="NCBI Taxonomy" id="545"/>
    <lineage>
        <taxon>Bacteria</taxon>
        <taxon>Pseudomonadati</taxon>
        <taxon>Pseudomonadota</taxon>
        <taxon>Gammaproteobacteria</taxon>
        <taxon>Enterobacterales</taxon>
        <taxon>Enterobacteriaceae</taxon>
        <taxon>Citrobacter</taxon>
    </lineage>
</organism>
<accession>A0A078LJ38</accession>
<sequence>MKTYAFTTLIASIFLLSGCTGEPSEQDIYTAMNKVVEQTNAIVKSIAGKDVPKDALRELKSVKKHDCVKVSDKSYKCNVTAVVDNEKRTAAVTLVKTDDGWQVVDK</sequence>
<evidence type="ECO:0008006" key="2">
    <source>
        <dbReference type="Google" id="ProtNLM"/>
    </source>
</evidence>
<dbReference type="PROSITE" id="PS51257">
    <property type="entry name" value="PROKAR_LIPOPROTEIN"/>
    <property type="match status" value="1"/>
</dbReference>
<dbReference type="EMBL" id="LK931336">
    <property type="protein sequence ID" value="CDZ85101.1"/>
    <property type="molecule type" value="Genomic_DNA"/>
</dbReference>
<dbReference type="PATRIC" id="fig|545.12.peg.3303"/>
<gene>
    <name evidence="1" type="ORF">BN1086_03295</name>
</gene>